<reference evidence="1" key="1">
    <citation type="submission" date="2020-05" db="EMBL/GenBank/DDBJ databases">
        <authorList>
            <person name="Chiriac C."/>
            <person name="Salcher M."/>
            <person name="Ghai R."/>
            <person name="Kavagutti S V."/>
        </authorList>
    </citation>
    <scope>NUCLEOTIDE SEQUENCE</scope>
</reference>
<name>A0A6J5S3F5_9CAUD</name>
<sequence length="175" mass="17293">MAIAPTNPTQLTPPRVAFIDERSGAVSREWYRFFLSLLTATETNQDVGFTPPSLGGTVTSANASGGTTGLTFTGGPITTSGTLTLGGTLATANGGTGQTTYTNGQLLIGDTAGNTLTPATLTAGANITITNAAGSVTVAVSGLGTMAFQNTGASGSFIAGINTVTVTNGIITSIV</sequence>
<proteinExistence type="predicted"/>
<organism evidence="1">
    <name type="scientific">uncultured Caudovirales phage</name>
    <dbReference type="NCBI Taxonomy" id="2100421"/>
    <lineage>
        <taxon>Viruses</taxon>
        <taxon>Duplodnaviria</taxon>
        <taxon>Heunggongvirae</taxon>
        <taxon>Uroviricota</taxon>
        <taxon>Caudoviricetes</taxon>
        <taxon>Peduoviridae</taxon>
        <taxon>Maltschvirus</taxon>
        <taxon>Maltschvirus maltsch</taxon>
    </lineage>
</organism>
<accession>A0A6J5S3F5</accession>
<protein>
    <submittedName>
        <fullName evidence="1">Uncharacterized protein</fullName>
    </submittedName>
</protein>
<dbReference type="EMBL" id="LR797326">
    <property type="protein sequence ID" value="CAB4202489.1"/>
    <property type="molecule type" value="Genomic_DNA"/>
</dbReference>
<gene>
    <name evidence="1" type="ORF">UFOVP1366_29</name>
</gene>
<evidence type="ECO:0000313" key="1">
    <source>
        <dbReference type="EMBL" id="CAB4202489.1"/>
    </source>
</evidence>